<evidence type="ECO:0000256" key="1">
    <source>
        <dbReference type="SAM" id="MobiDB-lite"/>
    </source>
</evidence>
<sequence length="238" mass="25578">MDRVGPIPPRVGIDRSERRMSSRIEPHPRPAPACTPVSTGPNTRPDHSSVARLASMLSTLRVKWIRMDLRGPWGDFQMDEEVLRAGLLAALVKNRFESPRESSDKKIFVFSTRLPTEAGKTAEGVPQLQWGSDHPGTLSATLGGPLSILGGVALEAGFWFIPMHNYETQHWYGIVVKNGGEGADTRGRVMIMMDSTEKFVEGGATELATQREGVVAAVAVRESAASGCTPSGAGGQNG</sequence>
<organism evidence="2">
    <name type="scientific">Chromera velia CCMP2878</name>
    <dbReference type="NCBI Taxonomy" id="1169474"/>
    <lineage>
        <taxon>Eukaryota</taxon>
        <taxon>Sar</taxon>
        <taxon>Alveolata</taxon>
        <taxon>Colpodellida</taxon>
        <taxon>Chromeraceae</taxon>
        <taxon>Chromera</taxon>
    </lineage>
</organism>
<gene>
    <name evidence="2" type="ORF">Cvel_27969</name>
</gene>
<evidence type="ECO:0000313" key="2">
    <source>
        <dbReference type="EMBL" id="CEM43987.1"/>
    </source>
</evidence>
<accession>A0A0G4HIU2</accession>
<reference evidence="2" key="1">
    <citation type="submission" date="2014-11" db="EMBL/GenBank/DDBJ databases">
        <authorList>
            <person name="Otto D Thomas"/>
            <person name="Naeem Raeece"/>
        </authorList>
    </citation>
    <scope>NUCLEOTIDE SEQUENCE</scope>
</reference>
<feature type="compositionally biased region" description="Basic and acidic residues" evidence="1">
    <location>
        <begin position="12"/>
        <end position="28"/>
    </location>
</feature>
<dbReference type="PhylomeDB" id="A0A0G4HIU2"/>
<dbReference type="AlphaFoldDB" id="A0A0G4HIU2"/>
<name>A0A0G4HIU2_9ALVE</name>
<dbReference type="VEuPathDB" id="CryptoDB:Cvel_27969"/>
<feature type="region of interest" description="Disordered" evidence="1">
    <location>
        <begin position="1"/>
        <end position="47"/>
    </location>
</feature>
<protein>
    <submittedName>
        <fullName evidence="2">Uncharacterized protein</fullName>
    </submittedName>
</protein>
<dbReference type="EMBL" id="CDMZ01002811">
    <property type="protein sequence ID" value="CEM43987.1"/>
    <property type="molecule type" value="Genomic_DNA"/>
</dbReference>
<proteinExistence type="predicted"/>